<dbReference type="Pfam" id="PF00728">
    <property type="entry name" value="Glyco_hydro_20"/>
    <property type="match status" value="1"/>
</dbReference>
<dbReference type="PIRSF" id="PIRSF001093">
    <property type="entry name" value="B-hxosamndse_ab_euk"/>
    <property type="match status" value="1"/>
</dbReference>
<dbReference type="GO" id="GO:0030203">
    <property type="term" value="P:glycosaminoglycan metabolic process"/>
    <property type="evidence" value="ECO:0007669"/>
    <property type="project" value="TreeGrafter"/>
</dbReference>
<keyword evidence="5" id="KW-0325">Glycoprotein</keyword>
<comment type="catalytic activity">
    <reaction evidence="1 7">
        <text>Hydrolysis of terminal non-reducing N-acetyl-D-hexosamine residues in N-acetyl-beta-D-hexosaminides.</text>
        <dbReference type="EC" id="3.2.1.52"/>
    </reaction>
</comment>
<comment type="similarity">
    <text evidence="2 7">Belongs to the glycosyl hydrolase 20 family.</text>
</comment>
<evidence type="ECO:0000256" key="9">
    <source>
        <dbReference type="SAM" id="SignalP"/>
    </source>
</evidence>
<dbReference type="Pfam" id="PF14845">
    <property type="entry name" value="Glycohydro_20b2"/>
    <property type="match status" value="1"/>
</dbReference>
<dbReference type="InterPro" id="IPR017853">
    <property type="entry name" value="GH"/>
</dbReference>
<name>A0A8H5GA25_9AGAR</name>
<dbReference type="EC" id="3.2.1.52" evidence="7"/>
<dbReference type="AlphaFoldDB" id="A0A8H5GA25"/>
<evidence type="ECO:0000256" key="5">
    <source>
        <dbReference type="ARBA" id="ARBA00023180"/>
    </source>
</evidence>
<evidence type="ECO:0000313" key="12">
    <source>
        <dbReference type="EMBL" id="KAF5361096.1"/>
    </source>
</evidence>
<dbReference type="Gene3D" id="3.30.379.10">
    <property type="entry name" value="Chitobiase/beta-hexosaminidase domain 2-like"/>
    <property type="match status" value="1"/>
</dbReference>
<dbReference type="InterPro" id="IPR029019">
    <property type="entry name" value="HEX_eukaryotic_N"/>
</dbReference>
<keyword evidence="13" id="KW-1185">Reference proteome</keyword>
<gene>
    <name evidence="12" type="ORF">D9756_005170</name>
</gene>
<evidence type="ECO:0000313" key="13">
    <source>
        <dbReference type="Proteomes" id="UP000559027"/>
    </source>
</evidence>
<dbReference type="SUPFAM" id="SSF51445">
    <property type="entry name" value="(Trans)glycosidases"/>
    <property type="match status" value="1"/>
</dbReference>
<dbReference type="Proteomes" id="UP000559027">
    <property type="component" value="Unassembled WGS sequence"/>
</dbReference>
<feature type="domain" description="Beta-hexosaminidase eukaryotic type N-terminal" evidence="11">
    <location>
        <begin position="23"/>
        <end position="157"/>
    </location>
</feature>
<evidence type="ECO:0000256" key="6">
    <source>
        <dbReference type="ARBA" id="ARBA00023295"/>
    </source>
</evidence>
<protein>
    <recommendedName>
        <fullName evidence="7">Beta-hexosaminidase</fullName>
        <ecNumber evidence="7">3.2.1.52</ecNumber>
    </recommendedName>
</protein>
<evidence type="ECO:0000256" key="8">
    <source>
        <dbReference type="PIRSR" id="PIRSR001093-1"/>
    </source>
</evidence>
<dbReference type="GO" id="GO:0016020">
    <property type="term" value="C:membrane"/>
    <property type="evidence" value="ECO:0007669"/>
    <property type="project" value="TreeGrafter"/>
</dbReference>
<dbReference type="PANTHER" id="PTHR22600:SF26">
    <property type="entry name" value="BETA-N-ACETYLHEXOSAMINIDASE"/>
    <property type="match status" value="1"/>
</dbReference>
<dbReference type="PANTHER" id="PTHR22600">
    <property type="entry name" value="BETA-HEXOSAMINIDASE"/>
    <property type="match status" value="1"/>
</dbReference>
<evidence type="ECO:0000256" key="2">
    <source>
        <dbReference type="ARBA" id="ARBA00006285"/>
    </source>
</evidence>
<dbReference type="Gene3D" id="3.20.20.80">
    <property type="entry name" value="Glycosidases"/>
    <property type="match status" value="1"/>
</dbReference>
<evidence type="ECO:0000259" key="10">
    <source>
        <dbReference type="Pfam" id="PF00728"/>
    </source>
</evidence>
<evidence type="ECO:0000259" key="11">
    <source>
        <dbReference type="Pfam" id="PF14845"/>
    </source>
</evidence>
<dbReference type="InterPro" id="IPR029018">
    <property type="entry name" value="Hex-like_dom2"/>
</dbReference>
<proteinExistence type="inferred from homology"/>
<dbReference type="EMBL" id="JAACJO010000003">
    <property type="protein sequence ID" value="KAF5361096.1"/>
    <property type="molecule type" value="Genomic_DNA"/>
</dbReference>
<dbReference type="GO" id="GO:0004563">
    <property type="term" value="F:beta-N-acetylhexosaminidase activity"/>
    <property type="evidence" value="ECO:0007669"/>
    <property type="project" value="UniProtKB-EC"/>
</dbReference>
<keyword evidence="6 7" id="KW-0326">Glycosidase</keyword>
<feature type="signal peptide" evidence="9">
    <location>
        <begin position="1"/>
        <end position="22"/>
    </location>
</feature>
<evidence type="ECO:0000256" key="4">
    <source>
        <dbReference type="ARBA" id="ARBA00022801"/>
    </source>
</evidence>
<sequence length="596" mass="64582">MKPTMKSLLFLQAAFYLPFTLALWPRPQNLTAGNTPLRLAAGFSIEISGIPQVPKDLSDAVTRTTKFLTTDKLQLLVPDRGASLTDAVNSAETLHSLTVTLSSSASSDVKSISEDAVAGLGVADESYTLQVPAGGDATLTANSALGLFRGLTTFEQLWFDLGGTTFTLQAPVHIEDAPVYPYRGFMLDTSRNYFPVSDIKRTLDAMSWVKINHFHWHVVDSQSFALVVPGFEEIAQKGAYSASRVYSPDDVKDIVSYAGARGIDVMVEIDTPGHSSVIFKSHPEHIACPEATPWSRFAGEPPAGQLRLASPATTNFTTDLIKAVSSMFPSTLFNTGGDEINTNCYAKDNLTQEDLASQGKTLEEALDTFTQATHSALADAGKTPVVWEGIVPLAFLESLQAHAASVEMALEHQVNLRNDTIVLYAVYFVLSSTLPPLTGRNVYRVWISSEHVGSVAQKGFRLIHAASDFFYLDCGGGGWIGNNINGDSSCGVYKTWQKSYSFNPTNGLTEDQFDLVMGGQQLLWAEQSGPSNLDSHVWPRAASSAELFWSGPGGDVKTALPRLHEVGFRFIQRGVDAIPLQPEWCALRPNACDGDA</sequence>
<reference evidence="12 13" key="1">
    <citation type="journal article" date="2020" name="ISME J.">
        <title>Uncovering the hidden diversity of litter-decomposition mechanisms in mushroom-forming fungi.</title>
        <authorList>
            <person name="Floudas D."/>
            <person name="Bentzer J."/>
            <person name="Ahren D."/>
            <person name="Johansson T."/>
            <person name="Persson P."/>
            <person name="Tunlid A."/>
        </authorList>
    </citation>
    <scope>NUCLEOTIDE SEQUENCE [LARGE SCALE GENOMIC DNA]</scope>
    <source>
        <strain evidence="12 13">CBS 146.42</strain>
    </source>
</reference>
<evidence type="ECO:0000256" key="1">
    <source>
        <dbReference type="ARBA" id="ARBA00001231"/>
    </source>
</evidence>
<organism evidence="12 13">
    <name type="scientific">Leucocoprinus leucothites</name>
    <dbReference type="NCBI Taxonomy" id="201217"/>
    <lineage>
        <taxon>Eukaryota</taxon>
        <taxon>Fungi</taxon>
        <taxon>Dikarya</taxon>
        <taxon>Basidiomycota</taxon>
        <taxon>Agaricomycotina</taxon>
        <taxon>Agaricomycetes</taxon>
        <taxon>Agaricomycetidae</taxon>
        <taxon>Agaricales</taxon>
        <taxon>Agaricineae</taxon>
        <taxon>Agaricaceae</taxon>
        <taxon>Leucocoprinus</taxon>
    </lineage>
</organism>
<dbReference type="GO" id="GO:0005975">
    <property type="term" value="P:carbohydrate metabolic process"/>
    <property type="evidence" value="ECO:0007669"/>
    <property type="project" value="InterPro"/>
</dbReference>
<feature type="domain" description="Glycoside hydrolase family 20 catalytic" evidence="10">
    <location>
        <begin position="180"/>
        <end position="551"/>
    </location>
</feature>
<evidence type="ECO:0000256" key="3">
    <source>
        <dbReference type="ARBA" id="ARBA00022729"/>
    </source>
</evidence>
<accession>A0A8H5GA25</accession>
<dbReference type="OrthoDB" id="428480at2759"/>
<evidence type="ECO:0000256" key="7">
    <source>
        <dbReference type="PIRNR" id="PIRNR001093"/>
    </source>
</evidence>
<dbReference type="InterPro" id="IPR015883">
    <property type="entry name" value="Glyco_hydro_20_cat"/>
</dbReference>
<feature type="active site" description="Proton donor" evidence="8">
    <location>
        <position position="339"/>
    </location>
</feature>
<dbReference type="PRINTS" id="PR00738">
    <property type="entry name" value="GLHYDRLASE20"/>
</dbReference>
<keyword evidence="3 9" id="KW-0732">Signal</keyword>
<dbReference type="SUPFAM" id="SSF55545">
    <property type="entry name" value="beta-N-acetylhexosaminidase-like domain"/>
    <property type="match status" value="1"/>
</dbReference>
<comment type="caution">
    <text evidence="12">The sequence shown here is derived from an EMBL/GenBank/DDBJ whole genome shotgun (WGS) entry which is preliminary data.</text>
</comment>
<dbReference type="InterPro" id="IPR025705">
    <property type="entry name" value="Beta_hexosaminidase_sua/sub"/>
</dbReference>
<feature type="chain" id="PRO_5034979018" description="Beta-hexosaminidase" evidence="9">
    <location>
        <begin position="23"/>
        <end position="596"/>
    </location>
</feature>
<keyword evidence="4 7" id="KW-0378">Hydrolase</keyword>